<evidence type="ECO:0008006" key="3">
    <source>
        <dbReference type="Google" id="ProtNLM"/>
    </source>
</evidence>
<comment type="caution">
    <text evidence="1">The sequence shown here is derived from an EMBL/GenBank/DDBJ whole genome shotgun (WGS) entry which is preliminary data.</text>
</comment>
<protein>
    <recommendedName>
        <fullName evidence="3">Replication protein</fullName>
    </recommendedName>
</protein>
<accession>A0ABQ0QS00</accession>
<proteinExistence type="predicted"/>
<organism evidence="1 2">
    <name type="scientific">Neokomagataea thailandica NBRC 106555</name>
    <dbReference type="NCBI Taxonomy" id="1223520"/>
    <lineage>
        <taxon>Bacteria</taxon>
        <taxon>Pseudomonadati</taxon>
        <taxon>Pseudomonadota</taxon>
        <taxon>Alphaproteobacteria</taxon>
        <taxon>Acetobacterales</taxon>
        <taxon>Acetobacteraceae</taxon>
        <taxon>Neokomagataea</taxon>
    </lineage>
</organism>
<keyword evidence="2" id="KW-1185">Reference proteome</keyword>
<name>A0ABQ0QS00_9PROT</name>
<gene>
    <name evidence="1" type="ORF">AA106555_1788</name>
</gene>
<sequence length="464" mass="53712">MSYLSYEQVLRSNTGRCLTDKPQEMNDKRERLSNSTRRMADKLEGVGIQAFDAGQVMTEIGDVSGDVSHVMGRYRNLMLLPEVAKRARSETIKQLSYFIENHRKGKYFRYMVVTSGDRVPLSDDGALRERRKKLTRNFSRWVYDAKKYFGIRVVCRSDEYTFNDEGAHYHTNVIYYPSQVLSSEDWQEFLDFTRRRLGNVWVHDAGILNDLREAVKYICKLSGDGEPDRDGCDSWGADELSAVDLSNLHKETYKQKHFQPVGEFSDWLRENADKKVVNYYGDDGSCSLRLMQKPKPKSKPKKQIGVRSLVENVIVHRTLPQPSRDGILEPKTLVLGYTTTPSTGVGRDGLKLIQSNQRQARAWVDEKKHGPFIVHNSTPTVQADRVDNLGNPLGFRRERREAIRRNKQRRHQARQTVSKPAIRTKKPQRIRFIPDGWEWDGRKLVTDFPGWWSADDPRWIPSMA</sequence>
<dbReference type="EMBL" id="BAQC01000064">
    <property type="protein sequence ID" value="GBR54711.1"/>
    <property type="molecule type" value="Genomic_DNA"/>
</dbReference>
<dbReference type="Proteomes" id="UP001062632">
    <property type="component" value="Unassembled WGS sequence"/>
</dbReference>
<evidence type="ECO:0000313" key="1">
    <source>
        <dbReference type="EMBL" id="GBR54711.1"/>
    </source>
</evidence>
<evidence type="ECO:0000313" key="2">
    <source>
        <dbReference type="Proteomes" id="UP001062632"/>
    </source>
</evidence>
<reference evidence="1 2" key="1">
    <citation type="submission" date="2013-04" db="EMBL/GenBank/DDBJ databases">
        <title>The genome sequencing project of 58 acetic acid bacteria.</title>
        <authorList>
            <person name="Okamoto-Kainuma A."/>
            <person name="Ishikawa M."/>
            <person name="Umino S."/>
            <person name="Koizumi Y."/>
            <person name="Shiwa Y."/>
            <person name="Yoshikawa H."/>
            <person name="Matsutani M."/>
            <person name="Matsushita K."/>
        </authorList>
    </citation>
    <scope>NUCLEOTIDE SEQUENCE [LARGE SCALE GENOMIC DNA]</scope>
    <source>
        <strain evidence="1 2">NBRC 106555</strain>
    </source>
</reference>